<dbReference type="Gene3D" id="3.20.20.100">
    <property type="entry name" value="NADP-dependent oxidoreductase domain"/>
    <property type="match status" value="1"/>
</dbReference>
<accession>A0AAW0CKP7</accession>
<organism evidence="7 8">
    <name type="scientific">Paramarasmius palmivorus</name>
    <dbReference type="NCBI Taxonomy" id="297713"/>
    <lineage>
        <taxon>Eukaryota</taxon>
        <taxon>Fungi</taxon>
        <taxon>Dikarya</taxon>
        <taxon>Basidiomycota</taxon>
        <taxon>Agaricomycotina</taxon>
        <taxon>Agaricomycetes</taxon>
        <taxon>Agaricomycetidae</taxon>
        <taxon>Agaricales</taxon>
        <taxon>Marasmiineae</taxon>
        <taxon>Marasmiaceae</taxon>
        <taxon>Paramarasmius</taxon>
    </lineage>
</organism>
<dbReference type="InterPro" id="IPR018170">
    <property type="entry name" value="Aldo/ket_reductase_CS"/>
</dbReference>
<dbReference type="InterPro" id="IPR036812">
    <property type="entry name" value="NAD(P)_OxRdtase_dom_sf"/>
</dbReference>
<protein>
    <recommendedName>
        <fullName evidence="6">NADP-dependent oxidoreductase domain-containing protein</fullName>
    </recommendedName>
</protein>
<feature type="binding site" evidence="4">
    <location>
        <position position="112"/>
    </location>
    <ligand>
        <name>substrate</name>
    </ligand>
</feature>
<sequence>MTSNKFSFTSTIRLNSGQELPLLGLGTYLNDDCKPACLAGLKLGYKHIDTARMYGNESQVGEALRESGIPREEIFITTKINNNEHSYDIATASVDDSLKTLGLSYIDCMLIHSPLSNKASRLNTWRALIEAKKQGKIRAIGVSNYGVKHLEEIREAGLELPSINQIELQPRCQQKDIVEWCKKYNIVIEAYAPIMRGEWNYPEIIETAKKYNKTPAQLLVRWSLQAGYAPLPKSADPARVISNADVFDFEISAEDMALIDGLDRGTDGAITWNPVNAE</sequence>
<gene>
    <name evidence="7" type="ORF">VNI00_010058</name>
</gene>
<evidence type="ECO:0000313" key="8">
    <source>
        <dbReference type="Proteomes" id="UP001383192"/>
    </source>
</evidence>
<feature type="domain" description="NADP-dependent oxidoreductase" evidence="6">
    <location>
        <begin position="40"/>
        <end position="263"/>
    </location>
</feature>
<evidence type="ECO:0000256" key="3">
    <source>
        <dbReference type="PIRSR" id="PIRSR000097-1"/>
    </source>
</evidence>
<keyword evidence="2" id="KW-0560">Oxidoreductase</keyword>
<dbReference type="Proteomes" id="UP001383192">
    <property type="component" value="Unassembled WGS sequence"/>
</dbReference>
<feature type="site" description="Lowers pKa of active site Tyr" evidence="5">
    <location>
        <position position="79"/>
    </location>
</feature>
<dbReference type="SUPFAM" id="SSF51430">
    <property type="entry name" value="NAD(P)-linked oxidoreductase"/>
    <property type="match status" value="1"/>
</dbReference>
<dbReference type="CDD" id="cd19071">
    <property type="entry name" value="AKR_AKR1-5-like"/>
    <property type="match status" value="1"/>
</dbReference>
<dbReference type="Pfam" id="PF00248">
    <property type="entry name" value="Aldo_ket_red"/>
    <property type="match status" value="1"/>
</dbReference>
<dbReference type="AlphaFoldDB" id="A0AAW0CKP7"/>
<dbReference type="InterPro" id="IPR023210">
    <property type="entry name" value="NADP_OxRdtase_dom"/>
</dbReference>
<comment type="similarity">
    <text evidence="1">Belongs to the aldo/keto reductase family.</text>
</comment>
<evidence type="ECO:0000256" key="5">
    <source>
        <dbReference type="PIRSR" id="PIRSR000097-3"/>
    </source>
</evidence>
<evidence type="ECO:0000256" key="2">
    <source>
        <dbReference type="ARBA" id="ARBA00023002"/>
    </source>
</evidence>
<evidence type="ECO:0000256" key="4">
    <source>
        <dbReference type="PIRSR" id="PIRSR000097-2"/>
    </source>
</evidence>
<name>A0AAW0CKP7_9AGAR</name>
<dbReference type="PANTHER" id="PTHR43827:SF13">
    <property type="entry name" value="ALDO_KETO REDUCTASE FAMILY PROTEIN"/>
    <property type="match status" value="1"/>
</dbReference>
<evidence type="ECO:0000259" key="6">
    <source>
        <dbReference type="Pfam" id="PF00248"/>
    </source>
</evidence>
<dbReference type="EMBL" id="JAYKXP010000039">
    <property type="protein sequence ID" value="KAK7039154.1"/>
    <property type="molecule type" value="Genomic_DNA"/>
</dbReference>
<dbReference type="PRINTS" id="PR00069">
    <property type="entry name" value="ALDKETRDTASE"/>
</dbReference>
<dbReference type="FunFam" id="3.20.20.100:FF:000015">
    <property type="entry name" value="Oxidoreductase, aldo/keto reductase family"/>
    <property type="match status" value="1"/>
</dbReference>
<reference evidence="7 8" key="1">
    <citation type="submission" date="2024-01" db="EMBL/GenBank/DDBJ databases">
        <title>A draft genome for a cacao thread blight-causing isolate of Paramarasmius palmivorus.</title>
        <authorList>
            <person name="Baruah I.K."/>
            <person name="Bukari Y."/>
            <person name="Amoako-Attah I."/>
            <person name="Meinhardt L.W."/>
            <person name="Bailey B.A."/>
            <person name="Cohen S.P."/>
        </authorList>
    </citation>
    <scope>NUCLEOTIDE SEQUENCE [LARGE SCALE GENOMIC DNA]</scope>
    <source>
        <strain evidence="7 8">GH-12</strain>
    </source>
</reference>
<dbReference type="InterPro" id="IPR020471">
    <property type="entry name" value="AKR"/>
</dbReference>
<proteinExistence type="inferred from homology"/>
<evidence type="ECO:0000313" key="7">
    <source>
        <dbReference type="EMBL" id="KAK7039154.1"/>
    </source>
</evidence>
<dbReference type="PIRSF" id="PIRSF000097">
    <property type="entry name" value="AKR"/>
    <property type="match status" value="1"/>
</dbReference>
<dbReference type="GO" id="GO:0016491">
    <property type="term" value="F:oxidoreductase activity"/>
    <property type="evidence" value="ECO:0007669"/>
    <property type="project" value="UniProtKB-KW"/>
</dbReference>
<feature type="active site" description="Proton donor" evidence="3">
    <location>
        <position position="54"/>
    </location>
</feature>
<keyword evidence="8" id="KW-1185">Reference proteome</keyword>
<evidence type="ECO:0000256" key="1">
    <source>
        <dbReference type="ARBA" id="ARBA00007905"/>
    </source>
</evidence>
<dbReference type="PROSITE" id="PS00062">
    <property type="entry name" value="ALDOKETO_REDUCTASE_2"/>
    <property type="match status" value="1"/>
</dbReference>
<comment type="caution">
    <text evidence="7">The sequence shown here is derived from an EMBL/GenBank/DDBJ whole genome shotgun (WGS) entry which is preliminary data.</text>
</comment>
<dbReference type="PANTHER" id="PTHR43827">
    <property type="entry name" value="2,5-DIKETO-D-GLUCONIC ACID REDUCTASE"/>
    <property type="match status" value="1"/>
</dbReference>